<feature type="region of interest" description="Disordered" evidence="1">
    <location>
        <begin position="105"/>
        <end position="128"/>
    </location>
</feature>
<sequence length="128" mass="13419">MATQALTRRDVVDQVMATVLAAVLIILLLNFGTALFAFARRGFSENWLLVVLLTGTTGAGMVALLIVLESLLGENLSPPFRLLDVALILTGTAALTAAVRAAAGARTREDAAEGHDTTGSTAQRSERP</sequence>
<dbReference type="Proteomes" id="UP000460157">
    <property type="component" value="Unassembled WGS sequence"/>
</dbReference>
<name>A0A7K1UML8_9MICC</name>
<comment type="caution">
    <text evidence="3">The sequence shown here is derived from an EMBL/GenBank/DDBJ whole genome shotgun (WGS) entry which is preliminary data.</text>
</comment>
<feature type="compositionally biased region" description="Basic and acidic residues" evidence="1">
    <location>
        <begin position="106"/>
        <end position="116"/>
    </location>
</feature>
<feature type="transmembrane region" description="Helical" evidence="2">
    <location>
        <begin position="46"/>
        <end position="68"/>
    </location>
</feature>
<keyword evidence="2" id="KW-0812">Transmembrane</keyword>
<feature type="compositionally biased region" description="Polar residues" evidence="1">
    <location>
        <begin position="117"/>
        <end position="128"/>
    </location>
</feature>
<keyword evidence="2" id="KW-1133">Transmembrane helix</keyword>
<reference evidence="3 4" key="1">
    <citation type="submission" date="2019-12" db="EMBL/GenBank/DDBJ databases">
        <title>Nesterenkonia muleiensis sp. nov., a novel actinobacterium isolated from sap of Populus euphratica.</title>
        <authorList>
            <person name="Wang R."/>
        </authorList>
    </citation>
    <scope>NUCLEOTIDE SEQUENCE [LARGE SCALE GENOMIC DNA]</scope>
    <source>
        <strain evidence="3 4">F10</strain>
    </source>
</reference>
<proteinExistence type="predicted"/>
<keyword evidence="4" id="KW-1185">Reference proteome</keyword>
<accession>A0A7K1UML8</accession>
<organism evidence="3 4">
    <name type="scientific">Nesterenkonia alkaliphila</name>
    <dbReference type="NCBI Taxonomy" id="1463631"/>
    <lineage>
        <taxon>Bacteria</taxon>
        <taxon>Bacillati</taxon>
        <taxon>Actinomycetota</taxon>
        <taxon>Actinomycetes</taxon>
        <taxon>Micrococcales</taxon>
        <taxon>Micrococcaceae</taxon>
        <taxon>Nesterenkonia</taxon>
    </lineage>
</organism>
<evidence type="ECO:0000256" key="1">
    <source>
        <dbReference type="SAM" id="MobiDB-lite"/>
    </source>
</evidence>
<feature type="transmembrane region" description="Helical" evidence="2">
    <location>
        <begin position="80"/>
        <end position="99"/>
    </location>
</feature>
<dbReference type="EMBL" id="WRPM01000103">
    <property type="protein sequence ID" value="MVT27710.1"/>
    <property type="molecule type" value="Genomic_DNA"/>
</dbReference>
<evidence type="ECO:0000313" key="4">
    <source>
        <dbReference type="Proteomes" id="UP000460157"/>
    </source>
</evidence>
<dbReference type="AlphaFoldDB" id="A0A7K1UML8"/>
<protein>
    <submittedName>
        <fullName evidence="3">Uncharacterized protein</fullName>
    </submittedName>
</protein>
<evidence type="ECO:0000313" key="3">
    <source>
        <dbReference type="EMBL" id="MVT27710.1"/>
    </source>
</evidence>
<keyword evidence="2" id="KW-0472">Membrane</keyword>
<gene>
    <name evidence="3" type="ORF">GNZ21_15335</name>
</gene>
<feature type="transmembrane region" description="Helical" evidence="2">
    <location>
        <begin position="15"/>
        <end position="39"/>
    </location>
</feature>
<dbReference type="RefSeq" id="WP_157325920.1">
    <property type="nucleotide sequence ID" value="NZ_BMFX01000010.1"/>
</dbReference>
<evidence type="ECO:0000256" key="2">
    <source>
        <dbReference type="SAM" id="Phobius"/>
    </source>
</evidence>